<gene>
    <name evidence="1" type="primary">RvY_17504-1</name>
    <name evidence="1" type="synonym">RvY_17504.1</name>
    <name evidence="1" type="ORF">RvY_17504</name>
</gene>
<name>A0A1D1W855_RAMVA</name>
<comment type="caution">
    <text evidence="1">The sequence shown here is derived from an EMBL/GenBank/DDBJ whole genome shotgun (WGS) entry which is preliminary data.</text>
</comment>
<organism evidence="1 2">
    <name type="scientific">Ramazzottius varieornatus</name>
    <name type="common">Water bear</name>
    <name type="synonym">Tardigrade</name>
    <dbReference type="NCBI Taxonomy" id="947166"/>
    <lineage>
        <taxon>Eukaryota</taxon>
        <taxon>Metazoa</taxon>
        <taxon>Ecdysozoa</taxon>
        <taxon>Tardigrada</taxon>
        <taxon>Eutardigrada</taxon>
        <taxon>Parachela</taxon>
        <taxon>Hypsibioidea</taxon>
        <taxon>Ramazzottiidae</taxon>
        <taxon>Ramazzottius</taxon>
    </lineage>
</organism>
<accession>A0A1D1W855</accession>
<proteinExistence type="predicted"/>
<keyword evidence="2" id="KW-1185">Reference proteome</keyword>
<reference evidence="1 2" key="1">
    <citation type="journal article" date="2016" name="Nat. Commun.">
        <title>Extremotolerant tardigrade genome and improved radiotolerance of human cultured cells by tardigrade-unique protein.</title>
        <authorList>
            <person name="Hashimoto T."/>
            <person name="Horikawa D.D."/>
            <person name="Saito Y."/>
            <person name="Kuwahara H."/>
            <person name="Kozuka-Hata H."/>
            <person name="Shin-I T."/>
            <person name="Minakuchi Y."/>
            <person name="Ohishi K."/>
            <person name="Motoyama A."/>
            <person name="Aizu T."/>
            <person name="Enomoto A."/>
            <person name="Kondo K."/>
            <person name="Tanaka S."/>
            <person name="Hara Y."/>
            <person name="Koshikawa S."/>
            <person name="Sagara H."/>
            <person name="Miura T."/>
            <person name="Yokobori S."/>
            <person name="Miyagawa K."/>
            <person name="Suzuki Y."/>
            <person name="Kubo T."/>
            <person name="Oyama M."/>
            <person name="Kohara Y."/>
            <person name="Fujiyama A."/>
            <person name="Arakawa K."/>
            <person name="Katayama T."/>
            <person name="Toyoda A."/>
            <person name="Kunieda T."/>
        </authorList>
    </citation>
    <scope>NUCLEOTIDE SEQUENCE [LARGE SCALE GENOMIC DNA]</scope>
    <source>
        <strain evidence="1 2">YOKOZUNA-1</strain>
    </source>
</reference>
<protein>
    <submittedName>
        <fullName evidence="1">Uncharacterized protein</fullName>
    </submittedName>
</protein>
<evidence type="ECO:0000313" key="1">
    <source>
        <dbReference type="EMBL" id="GAV07694.1"/>
    </source>
</evidence>
<dbReference type="AlphaFoldDB" id="A0A1D1W855"/>
<dbReference type="Proteomes" id="UP000186922">
    <property type="component" value="Unassembled WGS sequence"/>
</dbReference>
<sequence>MAIRTAVGPFHQQHPLAHCGLQNKKARPVRYSEYNVFVGVSHMSCAPTSQLFFVADAAHKQ</sequence>
<dbReference type="EMBL" id="BDGG01000015">
    <property type="protein sequence ID" value="GAV07694.1"/>
    <property type="molecule type" value="Genomic_DNA"/>
</dbReference>
<evidence type="ECO:0000313" key="2">
    <source>
        <dbReference type="Proteomes" id="UP000186922"/>
    </source>
</evidence>